<dbReference type="SUPFAM" id="SSF52172">
    <property type="entry name" value="CheY-like"/>
    <property type="match status" value="1"/>
</dbReference>
<evidence type="ECO:0000313" key="5">
    <source>
        <dbReference type="Proteomes" id="UP000632498"/>
    </source>
</evidence>
<dbReference type="CDD" id="cd00156">
    <property type="entry name" value="REC"/>
    <property type="match status" value="1"/>
</dbReference>
<dbReference type="EMBL" id="BMHV01000016">
    <property type="protein sequence ID" value="GGF68555.1"/>
    <property type="molecule type" value="Genomic_DNA"/>
</dbReference>
<dbReference type="PROSITE" id="PS50110">
    <property type="entry name" value="RESPONSE_REGULATORY"/>
    <property type="match status" value="1"/>
</dbReference>
<accession>A0A917C3Q7</accession>
<feature type="modified residue" description="4-aspartylphosphate" evidence="2">
    <location>
        <position position="52"/>
    </location>
</feature>
<protein>
    <submittedName>
        <fullName evidence="4">Response regulator</fullName>
    </submittedName>
</protein>
<dbReference type="Gene3D" id="3.40.50.2300">
    <property type="match status" value="1"/>
</dbReference>
<sequence length="124" mass="13734">MTKILLVDDDEQIRFAMSEILGSHGYHVRVAENGIQAGQILNDENVDVVLLDIFMPECDGFETIGNIRQNHPDLKIIAMSGYGDSEFEPLRYAKTLGADDALAKPFSAEQMVEMLVRFGCSGKP</sequence>
<dbReference type="GO" id="GO:0000160">
    <property type="term" value="P:phosphorelay signal transduction system"/>
    <property type="evidence" value="ECO:0007669"/>
    <property type="project" value="InterPro"/>
</dbReference>
<feature type="domain" description="Response regulatory" evidence="3">
    <location>
        <begin position="3"/>
        <end position="119"/>
    </location>
</feature>
<evidence type="ECO:0000259" key="3">
    <source>
        <dbReference type="PROSITE" id="PS50110"/>
    </source>
</evidence>
<dbReference type="SMART" id="SM00448">
    <property type="entry name" value="REC"/>
    <property type="match status" value="1"/>
</dbReference>
<dbReference type="InterPro" id="IPR011006">
    <property type="entry name" value="CheY-like_superfamily"/>
</dbReference>
<dbReference type="AlphaFoldDB" id="A0A917C3Q7"/>
<dbReference type="PANTHER" id="PTHR44591">
    <property type="entry name" value="STRESS RESPONSE REGULATOR PROTEIN 1"/>
    <property type="match status" value="1"/>
</dbReference>
<organism evidence="4 5">
    <name type="scientific">Terasakiella brassicae</name>
    <dbReference type="NCBI Taxonomy" id="1634917"/>
    <lineage>
        <taxon>Bacteria</taxon>
        <taxon>Pseudomonadati</taxon>
        <taxon>Pseudomonadota</taxon>
        <taxon>Alphaproteobacteria</taxon>
        <taxon>Rhodospirillales</taxon>
        <taxon>Terasakiellaceae</taxon>
        <taxon>Terasakiella</taxon>
    </lineage>
</organism>
<dbReference type="InterPro" id="IPR050595">
    <property type="entry name" value="Bact_response_regulator"/>
</dbReference>
<dbReference type="InterPro" id="IPR001789">
    <property type="entry name" value="Sig_transdc_resp-reg_receiver"/>
</dbReference>
<dbReference type="RefSeq" id="WP_188665297.1">
    <property type="nucleotide sequence ID" value="NZ_BMHV01000016.1"/>
</dbReference>
<dbReference type="Proteomes" id="UP000632498">
    <property type="component" value="Unassembled WGS sequence"/>
</dbReference>
<comment type="caution">
    <text evidence="4">The sequence shown here is derived from an EMBL/GenBank/DDBJ whole genome shotgun (WGS) entry which is preliminary data.</text>
</comment>
<reference evidence="4" key="2">
    <citation type="submission" date="2020-09" db="EMBL/GenBank/DDBJ databases">
        <authorList>
            <person name="Sun Q."/>
            <person name="Zhou Y."/>
        </authorList>
    </citation>
    <scope>NUCLEOTIDE SEQUENCE</scope>
    <source>
        <strain evidence="4">CGMCC 1.15254</strain>
    </source>
</reference>
<reference evidence="4" key="1">
    <citation type="journal article" date="2014" name="Int. J. Syst. Evol. Microbiol.">
        <title>Complete genome sequence of Corynebacterium casei LMG S-19264T (=DSM 44701T), isolated from a smear-ripened cheese.</title>
        <authorList>
            <consortium name="US DOE Joint Genome Institute (JGI-PGF)"/>
            <person name="Walter F."/>
            <person name="Albersmeier A."/>
            <person name="Kalinowski J."/>
            <person name="Ruckert C."/>
        </authorList>
    </citation>
    <scope>NUCLEOTIDE SEQUENCE</scope>
    <source>
        <strain evidence="4">CGMCC 1.15254</strain>
    </source>
</reference>
<dbReference type="Pfam" id="PF00072">
    <property type="entry name" value="Response_reg"/>
    <property type="match status" value="1"/>
</dbReference>
<evidence type="ECO:0000256" key="1">
    <source>
        <dbReference type="ARBA" id="ARBA00022553"/>
    </source>
</evidence>
<keyword evidence="5" id="KW-1185">Reference proteome</keyword>
<dbReference type="PANTHER" id="PTHR44591:SF23">
    <property type="entry name" value="CHEY SUBFAMILY"/>
    <property type="match status" value="1"/>
</dbReference>
<name>A0A917C3Q7_9PROT</name>
<proteinExistence type="predicted"/>
<gene>
    <name evidence="4" type="ORF">GCM10011332_23400</name>
</gene>
<evidence type="ECO:0000313" key="4">
    <source>
        <dbReference type="EMBL" id="GGF68555.1"/>
    </source>
</evidence>
<evidence type="ECO:0000256" key="2">
    <source>
        <dbReference type="PROSITE-ProRule" id="PRU00169"/>
    </source>
</evidence>
<keyword evidence="1 2" id="KW-0597">Phosphoprotein</keyword>